<comment type="caution">
    <text evidence="3">The sequence shown here is derived from an EMBL/GenBank/DDBJ whole genome shotgun (WGS) entry which is preliminary data.</text>
</comment>
<evidence type="ECO:0000259" key="2">
    <source>
        <dbReference type="Pfam" id="PF20352"/>
    </source>
</evidence>
<evidence type="ECO:0000313" key="4">
    <source>
        <dbReference type="Proteomes" id="UP001559025"/>
    </source>
</evidence>
<gene>
    <name evidence="3" type="ORF">V1479_25050</name>
</gene>
<keyword evidence="1" id="KW-0732">Signal</keyword>
<dbReference type="InterPro" id="IPR046589">
    <property type="entry name" value="DUF6647"/>
</dbReference>
<accession>A0ABV3X1G0</accession>
<feature type="chain" id="PRO_5047419204" evidence="1">
    <location>
        <begin position="23"/>
        <end position="164"/>
    </location>
</feature>
<name>A0ABV3X1G0_9HYPH</name>
<feature type="signal peptide" evidence="1">
    <location>
        <begin position="1"/>
        <end position="22"/>
    </location>
</feature>
<dbReference type="Proteomes" id="UP001559025">
    <property type="component" value="Unassembled WGS sequence"/>
</dbReference>
<evidence type="ECO:0000256" key="1">
    <source>
        <dbReference type="SAM" id="SignalP"/>
    </source>
</evidence>
<protein>
    <submittedName>
        <fullName evidence="3">DUF6647 family protein</fullName>
    </submittedName>
</protein>
<dbReference type="Pfam" id="PF20352">
    <property type="entry name" value="DUF6647"/>
    <property type="match status" value="1"/>
</dbReference>
<evidence type="ECO:0000313" key="3">
    <source>
        <dbReference type="EMBL" id="MEX4010580.1"/>
    </source>
</evidence>
<proteinExistence type="predicted"/>
<keyword evidence="4" id="KW-1185">Reference proteome</keyword>
<dbReference type="EMBL" id="JAZHFV010000017">
    <property type="protein sequence ID" value="MEX4010580.1"/>
    <property type="molecule type" value="Genomic_DNA"/>
</dbReference>
<dbReference type="RefSeq" id="WP_368805245.1">
    <property type="nucleotide sequence ID" value="NZ_JAZHFV010000017.1"/>
</dbReference>
<organism evidence="3 4">
    <name type="scientific">Neoaquamicrobium sediminum</name>
    <dbReference type="NCBI Taxonomy" id="1849104"/>
    <lineage>
        <taxon>Bacteria</taxon>
        <taxon>Pseudomonadati</taxon>
        <taxon>Pseudomonadota</taxon>
        <taxon>Alphaproteobacteria</taxon>
        <taxon>Hyphomicrobiales</taxon>
        <taxon>Phyllobacteriaceae</taxon>
        <taxon>Neoaquamicrobium</taxon>
    </lineage>
</organism>
<sequence length="164" mass="17558">MRTAIRNTATVLFLAGAGPAAAEPLQPPPLLDTIALWLEVNFDLPAAQKHPTLATLPAAELVEIRYGAGSSVSPGEVVAVYDDSGTIYFTEGWTGSSVAQLSVLVHEMVHHLQTSADMRFACPGEREAVAYRAQEAWLQLFGMSLETTFGIDPAMLLFATACTH</sequence>
<reference evidence="3 4" key="1">
    <citation type="submission" date="2024-01" db="EMBL/GenBank/DDBJ databases">
        <title>New evidence supports the origin of RcGTA from prophage.</title>
        <authorList>
            <person name="Xu Y."/>
            <person name="Liu B."/>
            <person name="Chen F."/>
        </authorList>
    </citation>
    <scope>NUCLEOTIDE SEQUENCE [LARGE SCALE GENOMIC DNA]</scope>
    <source>
        <strain evidence="3 4">CBW1107-2</strain>
    </source>
</reference>
<feature type="domain" description="DUF6647" evidence="2">
    <location>
        <begin position="28"/>
        <end position="145"/>
    </location>
</feature>